<accession>A0A1J5IL78</accession>
<evidence type="ECO:0000313" key="3">
    <source>
        <dbReference type="Proteomes" id="UP000183245"/>
    </source>
</evidence>
<comment type="caution">
    <text evidence="2">The sequence shown here is derived from an EMBL/GenBank/DDBJ whole genome shotgun (WGS) entry which is preliminary data.</text>
</comment>
<proteinExistence type="predicted"/>
<organism evidence="2 3">
    <name type="scientific">Candidatus Wirthbacteria bacterium CG2_30_54_11</name>
    <dbReference type="NCBI Taxonomy" id="1817892"/>
    <lineage>
        <taxon>Bacteria</taxon>
        <taxon>Candidatus Wirthbacteria</taxon>
    </lineage>
</organism>
<protein>
    <submittedName>
        <fullName evidence="2">Uncharacterized protein</fullName>
    </submittedName>
</protein>
<dbReference type="EMBL" id="MNZT01000043">
    <property type="protein sequence ID" value="OIP97905.1"/>
    <property type="molecule type" value="Genomic_DNA"/>
</dbReference>
<name>A0A1J5IL78_9BACT</name>
<evidence type="ECO:0000313" key="2">
    <source>
        <dbReference type="EMBL" id="OIP97905.1"/>
    </source>
</evidence>
<evidence type="ECO:0000256" key="1">
    <source>
        <dbReference type="SAM" id="MobiDB-lite"/>
    </source>
</evidence>
<reference evidence="2" key="1">
    <citation type="journal article" date="2016" name="Environ. Microbiol.">
        <title>Genomic resolution of a cold subsurface aquifer community provides metabolic insights for novel microbes adapted to high CO concentrations.</title>
        <authorList>
            <person name="Probst A.J."/>
            <person name="Castelle C.J."/>
            <person name="Singh A."/>
            <person name="Brown C.T."/>
            <person name="Anantharaman K."/>
            <person name="Sharon I."/>
            <person name="Hug L.A."/>
            <person name="Burstein D."/>
            <person name="Emerson J.B."/>
            <person name="Thomas B.C."/>
            <person name="Banfield J.F."/>
        </authorList>
    </citation>
    <scope>NUCLEOTIDE SEQUENCE [LARGE SCALE GENOMIC DNA]</scope>
    <source>
        <strain evidence="2">CG2_30_54_11</strain>
    </source>
</reference>
<dbReference type="Proteomes" id="UP000183245">
    <property type="component" value="Unassembled WGS sequence"/>
</dbReference>
<dbReference type="AlphaFoldDB" id="A0A1J5IL78"/>
<sequence length="102" mass="11007">MVHFGNGLVNLPSIVNIQITSTLHEQSVRNQIHIQRACTSDENKCVVVPIRLLSGVDCGSRLVADIACPVGFLALSSIATHESEGGDADEEKDKPVRVRLLC</sequence>
<gene>
    <name evidence="2" type="ORF">AUK40_02280</name>
</gene>
<feature type="region of interest" description="Disordered" evidence="1">
    <location>
        <begin position="81"/>
        <end position="102"/>
    </location>
</feature>